<organism evidence="1 2">
    <name type="scientific">Rhodococcoides trifolii</name>
    <dbReference type="NCBI Taxonomy" id="908250"/>
    <lineage>
        <taxon>Bacteria</taxon>
        <taxon>Bacillati</taxon>
        <taxon>Actinomycetota</taxon>
        <taxon>Actinomycetes</taxon>
        <taxon>Mycobacteriales</taxon>
        <taxon>Nocardiaceae</taxon>
        <taxon>Rhodococcoides</taxon>
    </lineage>
</organism>
<name>A0A917D008_9NOCA</name>
<keyword evidence="2" id="KW-1185">Reference proteome</keyword>
<sequence>MPSKPWPSIRAEVMRITKEDICGAPVVGPATTIVTDGFVSISPSPQYEEGTETVEKNANGKIAWVDKPKDELKYISTSIAFNLVNPDVFNMIMGSPIVLDGDGNAVGIRLGETVKTSFGLEGWSDVPGVPCVGAVPYGYFLWPWLQGGRLADFSLQNEKASFTIENCLTQAGAPWAKGPYNVVINGTGGTAAPGKLLTAIGPKEHLHMQQTLVPPPAVTAGPVALAA</sequence>
<reference evidence="1" key="2">
    <citation type="submission" date="2020-09" db="EMBL/GenBank/DDBJ databases">
        <authorList>
            <person name="Sun Q."/>
            <person name="Sedlacek I."/>
        </authorList>
    </citation>
    <scope>NUCLEOTIDE SEQUENCE</scope>
    <source>
        <strain evidence="1">CCM 7905</strain>
    </source>
</reference>
<accession>A0A917D008</accession>
<gene>
    <name evidence="1" type="ORF">GCM10007304_17640</name>
</gene>
<dbReference type="RefSeq" id="WP_188544434.1">
    <property type="nucleotide sequence ID" value="NZ_BMCU01000002.1"/>
</dbReference>
<comment type="caution">
    <text evidence="1">The sequence shown here is derived from an EMBL/GenBank/DDBJ whole genome shotgun (WGS) entry which is preliminary data.</text>
</comment>
<reference evidence="1" key="1">
    <citation type="journal article" date="2014" name="Int. J. Syst. Evol. Microbiol.">
        <title>Complete genome sequence of Corynebacterium casei LMG S-19264T (=DSM 44701T), isolated from a smear-ripened cheese.</title>
        <authorList>
            <consortium name="US DOE Joint Genome Institute (JGI-PGF)"/>
            <person name="Walter F."/>
            <person name="Albersmeier A."/>
            <person name="Kalinowski J."/>
            <person name="Ruckert C."/>
        </authorList>
    </citation>
    <scope>NUCLEOTIDE SEQUENCE</scope>
    <source>
        <strain evidence="1">CCM 7905</strain>
    </source>
</reference>
<proteinExistence type="predicted"/>
<evidence type="ECO:0000313" key="2">
    <source>
        <dbReference type="Proteomes" id="UP000654257"/>
    </source>
</evidence>
<dbReference type="EMBL" id="BMCU01000002">
    <property type="protein sequence ID" value="GGG03972.1"/>
    <property type="molecule type" value="Genomic_DNA"/>
</dbReference>
<protein>
    <submittedName>
        <fullName evidence="1">Uncharacterized protein</fullName>
    </submittedName>
</protein>
<evidence type="ECO:0000313" key="1">
    <source>
        <dbReference type="EMBL" id="GGG03972.1"/>
    </source>
</evidence>
<dbReference type="Proteomes" id="UP000654257">
    <property type="component" value="Unassembled WGS sequence"/>
</dbReference>
<dbReference type="AlphaFoldDB" id="A0A917D008"/>